<protein>
    <submittedName>
        <fullName evidence="1">Uncharacterized protein</fullName>
    </submittedName>
</protein>
<dbReference type="Proteomes" id="UP000271193">
    <property type="component" value="Chromosome"/>
</dbReference>
<evidence type="ECO:0000313" key="2">
    <source>
        <dbReference type="Proteomes" id="UP000271193"/>
    </source>
</evidence>
<dbReference type="RefSeq" id="WP_123869522.1">
    <property type="nucleotide sequence ID" value="NZ_CP033932.1"/>
</dbReference>
<sequence>MMTTKFTIPPIKVLLIALLFAFGKFYSQGTNGAVGINTTTPNANSVLDVVSASNNKGVLIPRLTETQRNAIVINTAKDDGLTIYNITEDCINYWSLADNEWKSVCGQMGKAVFTVDCSNTKAMGTYVQTKELTASNYLSVSVNVTKVGSYTITGTTTNGYNFYGTGVFLNTGTQTIQVPGQGVPAAIQVDTVGLNANGTDVTCTPAVTVNVLSPAGSYTMSCGSATVNGVYKVGTALTAANTITLPVNVTALGSYTITTNTVDGISFSGSGTFTSTGNQNVTLNGTGTPASTSVKTLTITSDSQGGVSTTCTVQVIVVIPIKKILHIGNETMYGYSAFTGPSRSLMDSPTNFGTTASSKVKAEGYTHTSLNANPTDAALLTALNNKPDIVIIGFDNSSLNATQSGYLVDYMNKKGVVIAFQDRTDSNVSLNFLRAVFSNPALTVGYVGGGAGAVYPLANANDPILNGPFGDVRGKNWGEDASTTVAITSNVNGVIPYSYAQPINNTTTYSGITGFRHSNLNLVWFGDGGFLSNENANGNQYPSNTIEPFVAPSTGGYLPVQKSAYGYAGNGYTAGSMQVQNSILFANMLAWAIQQAEFNGINTQ</sequence>
<organism evidence="1 2">
    <name type="scientific">Chryseobacterium bernardetii</name>
    <dbReference type="NCBI Taxonomy" id="1241978"/>
    <lineage>
        <taxon>Bacteria</taxon>
        <taxon>Pseudomonadati</taxon>
        <taxon>Bacteroidota</taxon>
        <taxon>Flavobacteriia</taxon>
        <taxon>Flavobacteriales</taxon>
        <taxon>Weeksellaceae</taxon>
        <taxon>Chryseobacterium group</taxon>
        <taxon>Chryseobacterium</taxon>
    </lineage>
</organism>
<proteinExistence type="predicted"/>
<accession>A0A3G6TCI2</accession>
<dbReference type="AlphaFoldDB" id="A0A3G6TCI2"/>
<gene>
    <name evidence="1" type="ORF">EG339_06925</name>
</gene>
<name>A0A3G6TCI2_9FLAO</name>
<dbReference type="EMBL" id="CP033932">
    <property type="protein sequence ID" value="AZB24356.1"/>
    <property type="molecule type" value="Genomic_DNA"/>
</dbReference>
<dbReference type="KEGG" id="cben:EG339_06925"/>
<dbReference type="GeneID" id="99064543"/>
<keyword evidence="2" id="KW-1185">Reference proteome</keyword>
<evidence type="ECO:0000313" key="1">
    <source>
        <dbReference type="EMBL" id="AZB24356.1"/>
    </source>
</evidence>
<reference evidence="2" key="1">
    <citation type="submission" date="2018-11" db="EMBL/GenBank/DDBJ databases">
        <title>Proposal to divide the Flavobacteriaceae and reorganize its genera based on Amino Acid Identity values calculated from whole genome sequences.</title>
        <authorList>
            <person name="Nicholson A.C."/>
            <person name="Gulvik C.A."/>
            <person name="Whitney A.M."/>
            <person name="Humrighouse B.W."/>
            <person name="Bell M."/>
            <person name="Holmes B."/>
            <person name="Steigerwalt A.G."/>
            <person name="Villarma A."/>
            <person name="Sheth M."/>
            <person name="Batra D."/>
            <person name="Pryor J."/>
            <person name="Bernardet J.-F."/>
            <person name="Hugo C."/>
            <person name="Kampfer P."/>
            <person name="Newman J."/>
            <person name="McQuiston J.R."/>
        </authorList>
    </citation>
    <scope>NUCLEOTIDE SEQUENCE [LARGE SCALE GENOMIC DNA]</scope>
    <source>
        <strain evidence="2">G0229</strain>
    </source>
</reference>